<dbReference type="PANTHER" id="PTHR24349">
    <property type="entry name" value="SERINE/THREONINE-PROTEIN KINASE"/>
    <property type="match status" value="1"/>
</dbReference>
<gene>
    <name evidence="22" type="ORF">L1049_024545</name>
</gene>
<protein>
    <recommendedName>
        <fullName evidence="3">non-specific serine/threonine protein kinase</fullName>
        <ecNumber evidence="3">2.7.11.1</ecNumber>
    </recommendedName>
</protein>
<dbReference type="GO" id="GO:0005524">
    <property type="term" value="F:ATP binding"/>
    <property type="evidence" value="ECO:0007669"/>
    <property type="project" value="UniProtKB-UniRule"/>
</dbReference>
<dbReference type="Gene3D" id="1.10.510.10">
    <property type="entry name" value="Transferase(Phosphotransferase) domain 1"/>
    <property type="match status" value="1"/>
</dbReference>
<sequence>MGACLSTTKVSGSNSNTTSTATSTTTSTTTSTVISNHRKESAKPSSTTTTTITTNKQQASHHEKPRHQQQRNSQQLRIKDKENTRRQNGVIPCGKRTDFGYAKDFNKRYTIGKLLGHGQFGYTYVATDKSNGDRVAVKRIEKNKMVLPIAVEDVKREVKILEALAGHENVVHFHNAFEDENYVYIVMELCEGGELLDRILAKKDSRYTEKDAAVIVRQMLKVAAECHLHGLVHRDMKPENFLFKSAKVDSHLKATDFGLSDFIKPGKKFQDIVGSAYYVAPEVLKRKSGPESDVWSIGVITYILLCGRRPFWDKTEDGIFKEVLKKKPDFRRKPWPTISNSAKDFVKKLLVKDPRARLTAAQALSHPWVREGGDASEIPVDISVLNNMRQFVKYSRLKQFALRALASTLDEEELADLRDQFDAIDVDRNGSISLDEMRQALAKDLPWKMKEPRVLEILQAIDSNTDGLVDFTEFVAATLHVHQLEEHDSEKWQQRSQAAFEKFDVDRDGYITPEELKMHTGLRGSIDPLLEEADIDKDGKISLSEFRRLLRTASISSRNVRSPTSYRNSRKMTDNHNLGAAEVQIRDIIISLS</sequence>
<evidence type="ECO:0000259" key="21">
    <source>
        <dbReference type="PROSITE" id="PS50222"/>
    </source>
</evidence>
<dbReference type="InterPro" id="IPR017441">
    <property type="entry name" value="Protein_kinase_ATP_BS"/>
</dbReference>
<dbReference type="Proteomes" id="UP001415857">
    <property type="component" value="Unassembled WGS sequence"/>
</dbReference>
<comment type="catalytic activity">
    <reaction evidence="15">
        <text>L-threonyl-[protein] + ATP = O-phospho-L-threonyl-[protein] + ADP + H(+)</text>
        <dbReference type="Rhea" id="RHEA:46608"/>
        <dbReference type="Rhea" id="RHEA-COMP:11060"/>
        <dbReference type="Rhea" id="RHEA-COMP:11605"/>
        <dbReference type="ChEBI" id="CHEBI:15378"/>
        <dbReference type="ChEBI" id="CHEBI:30013"/>
        <dbReference type="ChEBI" id="CHEBI:30616"/>
        <dbReference type="ChEBI" id="CHEBI:61977"/>
        <dbReference type="ChEBI" id="CHEBI:456216"/>
        <dbReference type="EC" id="2.7.11.1"/>
    </reaction>
</comment>
<keyword evidence="8" id="KW-0677">Repeat</keyword>
<dbReference type="InterPro" id="IPR008271">
    <property type="entry name" value="Ser/Thr_kinase_AS"/>
</dbReference>
<keyword evidence="11" id="KW-0106">Calcium</keyword>
<feature type="domain" description="EF-hand" evidence="21">
    <location>
        <begin position="529"/>
        <end position="556"/>
    </location>
</feature>
<dbReference type="PROSITE" id="PS50011">
    <property type="entry name" value="PROTEIN_KINASE_DOM"/>
    <property type="match status" value="1"/>
</dbReference>
<evidence type="ECO:0000256" key="19">
    <source>
        <dbReference type="SAM" id="MobiDB-lite"/>
    </source>
</evidence>
<dbReference type="Pfam" id="PF13499">
    <property type="entry name" value="EF-hand_7"/>
    <property type="match status" value="2"/>
</dbReference>
<reference evidence="22 23" key="1">
    <citation type="journal article" date="2024" name="Plant J.">
        <title>Genome sequences and population genomics reveal climatic adaptation and genomic divergence between two closely related sweetgum species.</title>
        <authorList>
            <person name="Xu W.Q."/>
            <person name="Ren C.Q."/>
            <person name="Zhang X.Y."/>
            <person name="Comes H.P."/>
            <person name="Liu X.H."/>
            <person name="Li Y.G."/>
            <person name="Kettle C.J."/>
            <person name="Jalonen R."/>
            <person name="Gaisberger H."/>
            <person name="Ma Y.Z."/>
            <person name="Qiu Y.X."/>
        </authorList>
    </citation>
    <scope>NUCLEOTIDE SEQUENCE [LARGE SCALE GENOMIC DNA]</scope>
    <source>
        <strain evidence="22">Hangzhou</strain>
    </source>
</reference>
<evidence type="ECO:0000256" key="13">
    <source>
        <dbReference type="ARBA" id="ARBA00023136"/>
    </source>
</evidence>
<dbReference type="FunFam" id="3.30.200.20:FF:000101">
    <property type="entry name" value="CDPK-related kinase 1"/>
    <property type="match status" value="1"/>
</dbReference>
<dbReference type="InterPro" id="IPR018247">
    <property type="entry name" value="EF_Hand_1_Ca_BS"/>
</dbReference>
<comment type="caution">
    <text evidence="22">The sequence shown here is derived from an EMBL/GenBank/DDBJ whole genome shotgun (WGS) entry which is preliminary data.</text>
</comment>
<dbReference type="CDD" id="cd05117">
    <property type="entry name" value="STKc_CAMK"/>
    <property type="match status" value="1"/>
</dbReference>
<keyword evidence="23" id="KW-1185">Reference proteome</keyword>
<dbReference type="EMBL" id="JBBPBK010000005">
    <property type="protein sequence ID" value="KAK9285354.1"/>
    <property type="molecule type" value="Genomic_DNA"/>
</dbReference>
<dbReference type="PROSITE" id="PS00018">
    <property type="entry name" value="EF_HAND_1"/>
    <property type="match status" value="4"/>
</dbReference>
<evidence type="ECO:0000256" key="16">
    <source>
        <dbReference type="ARBA" id="ARBA00048679"/>
    </source>
</evidence>
<proteinExistence type="inferred from homology"/>
<keyword evidence="9 18" id="KW-0547">Nucleotide-binding</keyword>
<evidence type="ECO:0000256" key="5">
    <source>
        <dbReference type="ARBA" id="ARBA00022679"/>
    </source>
</evidence>
<dbReference type="InterPro" id="IPR011992">
    <property type="entry name" value="EF-hand-dom_pair"/>
</dbReference>
<feature type="compositionally biased region" description="Low complexity" evidence="19">
    <location>
        <begin position="1"/>
        <end position="32"/>
    </location>
</feature>
<keyword evidence="6" id="KW-0519">Myristate</keyword>
<dbReference type="EC" id="2.7.11.1" evidence="3"/>
<dbReference type="Gene3D" id="3.30.200.20">
    <property type="entry name" value="Phosphorylase Kinase, domain 1"/>
    <property type="match status" value="1"/>
</dbReference>
<dbReference type="SUPFAM" id="SSF56112">
    <property type="entry name" value="Protein kinase-like (PK-like)"/>
    <property type="match status" value="1"/>
</dbReference>
<feature type="domain" description="EF-hand" evidence="21">
    <location>
        <begin position="412"/>
        <end position="447"/>
    </location>
</feature>
<keyword evidence="10" id="KW-0418">Kinase</keyword>
<accession>A0AAP0WYK8</accession>
<evidence type="ECO:0000256" key="4">
    <source>
        <dbReference type="ARBA" id="ARBA00022527"/>
    </source>
</evidence>
<dbReference type="InterPro" id="IPR050205">
    <property type="entry name" value="CDPK_Ser/Thr_kinases"/>
</dbReference>
<evidence type="ECO:0000256" key="2">
    <source>
        <dbReference type="ARBA" id="ARBA00005354"/>
    </source>
</evidence>
<dbReference type="Pfam" id="PF00069">
    <property type="entry name" value="Pkinase"/>
    <property type="match status" value="1"/>
</dbReference>
<dbReference type="PROSITE" id="PS00107">
    <property type="entry name" value="PROTEIN_KINASE_ATP"/>
    <property type="match status" value="1"/>
</dbReference>
<keyword evidence="4" id="KW-0723">Serine/threonine-protein kinase</keyword>
<dbReference type="PROSITE" id="PS50222">
    <property type="entry name" value="EF_HAND_2"/>
    <property type="match status" value="4"/>
</dbReference>
<keyword evidence="12 18" id="KW-0067">ATP-binding</keyword>
<keyword evidence="14" id="KW-0449">Lipoprotein</keyword>
<evidence type="ECO:0000256" key="12">
    <source>
        <dbReference type="ARBA" id="ARBA00022840"/>
    </source>
</evidence>
<evidence type="ECO:0000256" key="9">
    <source>
        <dbReference type="ARBA" id="ARBA00022741"/>
    </source>
</evidence>
<dbReference type="FunFam" id="1.10.238.10:FF:000432">
    <property type="entry name" value="Calcium-dependent protein kinase 18"/>
    <property type="match status" value="1"/>
</dbReference>
<dbReference type="Gene3D" id="1.10.238.10">
    <property type="entry name" value="EF-hand"/>
    <property type="match status" value="2"/>
</dbReference>
<organism evidence="22 23">
    <name type="scientific">Liquidambar formosana</name>
    <name type="common">Formosan gum</name>
    <dbReference type="NCBI Taxonomy" id="63359"/>
    <lineage>
        <taxon>Eukaryota</taxon>
        <taxon>Viridiplantae</taxon>
        <taxon>Streptophyta</taxon>
        <taxon>Embryophyta</taxon>
        <taxon>Tracheophyta</taxon>
        <taxon>Spermatophyta</taxon>
        <taxon>Magnoliopsida</taxon>
        <taxon>eudicotyledons</taxon>
        <taxon>Gunneridae</taxon>
        <taxon>Pentapetalae</taxon>
        <taxon>Saxifragales</taxon>
        <taxon>Altingiaceae</taxon>
        <taxon>Liquidambar</taxon>
    </lineage>
</organism>
<dbReference type="InterPro" id="IPR002048">
    <property type="entry name" value="EF_hand_dom"/>
</dbReference>
<comment type="subcellular location">
    <subcellularLocation>
        <location evidence="1">Membrane</location>
        <topology evidence="1">Lipid-anchor</topology>
    </subcellularLocation>
</comment>
<dbReference type="InterPro" id="IPR011009">
    <property type="entry name" value="Kinase-like_dom_sf"/>
</dbReference>
<dbReference type="GO" id="GO:0016020">
    <property type="term" value="C:membrane"/>
    <property type="evidence" value="ECO:0007669"/>
    <property type="project" value="UniProtKB-SubCell"/>
</dbReference>
<evidence type="ECO:0000256" key="6">
    <source>
        <dbReference type="ARBA" id="ARBA00022707"/>
    </source>
</evidence>
<evidence type="ECO:0000256" key="1">
    <source>
        <dbReference type="ARBA" id="ARBA00004635"/>
    </source>
</evidence>
<evidence type="ECO:0000256" key="14">
    <source>
        <dbReference type="ARBA" id="ARBA00023288"/>
    </source>
</evidence>
<dbReference type="GO" id="GO:0005509">
    <property type="term" value="F:calcium ion binding"/>
    <property type="evidence" value="ECO:0007669"/>
    <property type="project" value="InterPro"/>
</dbReference>
<comment type="function">
    <text evidence="17">May play a role in signal transduction pathways that involve calcium as a second messenger.</text>
</comment>
<evidence type="ECO:0000313" key="22">
    <source>
        <dbReference type="EMBL" id="KAK9285354.1"/>
    </source>
</evidence>
<evidence type="ECO:0000256" key="11">
    <source>
        <dbReference type="ARBA" id="ARBA00022837"/>
    </source>
</evidence>
<evidence type="ECO:0000256" key="15">
    <source>
        <dbReference type="ARBA" id="ARBA00047899"/>
    </source>
</evidence>
<dbReference type="AlphaFoldDB" id="A0AAP0WYK8"/>
<evidence type="ECO:0000256" key="7">
    <source>
        <dbReference type="ARBA" id="ARBA00022723"/>
    </source>
</evidence>
<evidence type="ECO:0000256" key="3">
    <source>
        <dbReference type="ARBA" id="ARBA00012513"/>
    </source>
</evidence>
<dbReference type="FunFam" id="1.10.510.10:FF:000225">
    <property type="entry name" value="calcium-dependent protein kinase 28-like"/>
    <property type="match status" value="1"/>
</dbReference>
<comment type="catalytic activity">
    <reaction evidence="16">
        <text>L-seryl-[protein] + ATP = O-phospho-L-seryl-[protein] + ADP + H(+)</text>
        <dbReference type="Rhea" id="RHEA:17989"/>
        <dbReference type="Rhea" id="RHEA-COMP:9863"/>
        <dbReference type="Rhea" id="RHEA-COMP:11604"/>
        <dbReference type="ChEBI" id="CHEBI:15378"/>
        <dbReference type="ChEBI" id="CHEBI:29999"/>
        <dbReference type="ChEBI" id="CHEBI:30616"/>
        <dbReference type="ChEBI" id="CHEBI:83421"/>
        <dbReference type="ChEBI" id="CHEBI:456216"/>
        <dbReference type="EC" id="2.7.11.1"/>
    </reaction>
</comment>
<dbReference type="GO" id="GO:0004674">
    <property type="term" value="F:protein serine/threonine kinase activity"/>
    <property type="evidence" value="ECO:0007669"/>
    <property type="project" value="UniProtKB-KW"/>
</dbReference>
<dbReference type="SUPFAM" id="SSF47473">
    <property type="entry name" value="EF-hand"/>
    <property type="match status" value="1"/>
</dbReference>
<dbReference type="SMART" id="SM00220">
    <property type="entry name" value="S_TKc"/>
    <property type="match status" value="1"/>
</dbReference>
<evidence type="ECO:0000259" key="20">
    <source>
        <dbReference type="PROSITE" id="PS50011"/>
    </source>
</evidence>
<dbReference type="SMART" id="SM00054">
    <property type="entry name" value="EFh"/>
    <property type="match status" value="4"/>
</dbReference>
<keyword evidence="5" id="KW-0808">Transferase</keyword>
<feature type="region of interest" description="Disordered" evidence="19">
    <location>
        <begin position="1"/>
        <end position="91"/>
    </location>
</feature>
<evidence type="ECO:0000256" key="8">
    <source>
        <dbReference type="ARBA" id="ARBA00022737"/>
    </source>
</evidence>
<dbReference type="InterPro" id="IPR000719">
    <property type="entry name" value="Prot_kinase_dom"/>
</dbReference>
<keyword evidence="7" id="KW-0479">Metal-binding</keyword>
<evidence type="ECO:0000256" key="17">
    <source>
        <dbReference type="ARBA" id="ARBA00058232"/>
    </source>
</evidence>
<evidence type="ECO:0000313" key="23">
    <source>
        <dbReference type="Proteomes" id="UP001415857"/>
    </source>
</evidence>
<feature type="domain" description="EF-hand" evidence="21">
    <location>
        <begin position="449"/>
        <end position="484"/>
    </location>
</feature>
<evidence type="ECO:0000256" key="10">
    <source>
        <dbReference type="ARBA" id="ARBA00022777"/>
    </source>
</evidence>
<feature type="binding site" evidence="18">
    <location>
        <position position="138"/>
    </location>
    <ligand>
        <name>ATP</name>
        <dbReference type="ChEBI" id="CHEBI:30616"/>
    </ligand>
</feature>
<dbReference type="PROSITE" id="PS00108">
    <property type="entry name" value="PROTEIN_KINASE_ST"/>
    <property type="match status" value="1"/>
</dbReference>
<feature type="domain" description="Protein kinase" evidence="20">
    <location>
        <begin position="109"/>
        <end position="369"/>
    </location>
</feature>
<comment type="similarity">
    <text evidence="2">Belongs to the protein kinase superfamily. CAMK Ser/Thr protein kinase family. CaMK subfamily.</text>
</comment>
<evidence type="ECO:0000256" key="18">
    <source>
        <dbReference type="PROSITE-ProRule" id="PRU10141"/>
    </source>
</evidence>
<name>A0AAP0WYK8_LIQFO</name>
<feature type="domain" description="EF-hand" evidence="21">
    <location>
        <begin position="491"/>
        <end position="526"/>
    </location>
</feature>
<keyword evidence="13" id="KW-0472">Membrane</keyword>